<dbReference type="GeneID" id="94299247"/>
<dbReference type="EMBL" id="AUWU02000005">
    <property type="protein sequence ID" value="KAH0573111.1"/>
    <property type="molecule type" value="Genomic_DNA"/>
</dbReference>
<protein>
    <submittedName>
        <fullName evidence="1">Uncharacterized protein</fullName>
    </submittedName>
</protein>
<evidence type="ECO:0000313" key="3">
    <source>
        <dbReference type="Proteomes" id="UP000018208"/>
    </source>
</evidence>
<accession>A0A9P8LS00</accession>
<dbReference type="KEGG" id="ssao:94299247"/>
<sequence length="194" mass="21652">MGRIARRSDSGCLVKLCFNIQYYYIFKGKGEIFVRIIFFNIQNVVNAIVTASVLRTSAYVLANTVCIALVRKAKKDECVLSECNTDSYYSAADFCPKTINSSTSANVAMAPANISLKHRISARSGSHGATEQNKVTVKHYLQVHLRLIIRKCFCIYKHQGWSIFNTAPNCLLDNSYGGCSLCYNEYLAKSNSKC</sequence>
<gene>
    <name evidence="1" type="ORF">SS50377_25224</name>
    <name evidence="2" type="ORF">SS50377_25229</name>
</gene>
<name>A0A9P8LS00_9EUKA</name>
<dbReference type="Proteomes" id="UP000018208">
    <property type="component" value="Unassembled WGS sequence"/>
</dbReference>
<dbReference type="EMBL" id="AUWU02000005">
    <property type="protein sequence ID" value="KAH0573106.1"/>
    <property type="molecule type" value="Genomic_DNA"/>
</dbReference>
<reference evidence="1" key="2">
    <citation type="submission" date="2020-12" db="EMBL/GenBank/DDBJ databases">
        <title>New Spironucleus salmonicida genome in near-complete chromosomes.</title>
        <authorList>
            <person name="Xu F."/>
            <person name="Kurt Z."/>
            <person name="Jimenez-Gonzalez A."/>
            <person name="Astvaldsson A."/>
            <person name="Andersson J.O."/>
            <person name="Svard S.G."/>
        </authorList>
    </citation>
    <scope>NUCLEOTIDE SEQUENCE</scope>
    <source>
        <strain evidence="1">ATCC 50377</strain>
    </source>
</reference>
<keyword evidence="3" id="KW-1185">Reference proteome</keyword>
<comment type="caution">
    <text evidence="1">The sequence shown here is derived from an EMBL/GenBank/DDBJ whole genome shotgun (WGS) entry which is preliminary data.</text>
</comment>
<dbReference type="AlphaFoldDB" id="A0A9P8LS00"/>
<organism evidence="1 3">
    <name type="scientific">Spironucleus salmonicida</name>
    <dbReference type="NCBI Taxonomy" id="348837"/>
    <lineage>
        <taxon>Eukaryota</taxon>
        <taxon>Metamonada</taxon>
        <taxon>Diplomonadida</taxon>
        <taxon>Hexamitidae</taxon>
        <taxon>Hexamitinae</taxon>
        <taxon>Spironucleus</taxon>
    </lineage>
</organism>
<reference evidence="1" key="1">
    <citation type="journal article" date="2014" name="PLoS Genet.">
        <title>The Genome of Spironucleus salmonicida Highlights a Fish Pathogen Adapted to Fluctuating Environments.</title>
        <authorList>
            <person name="Xu F."/>
            <person name="Jerlstrom-Hultqvist J."/>
            <person name="Einarsson E."/>
            <person name="Astvaldsson A."/>
            <person name="Svard S.G."/>
            <person name="Andersson J.O."/>
        </authorList>
    </citation>
    <scope>NUCLEOTIDE SEQUENCE</scope>
    <source>
        <strain evidence="1">ATCC 50377</strain>
    </source>
</reference>
<proteinExistence type="predicted"/>
<evidence type="ECO:0000313" key="1">
    <source>
        <dbReference type="EMBL" id="KAH0573106.1"/>
    </source>
</evidence>
<evidence type="ECO:0000313" key="2">
    <source>
        <dbReference type="EMBL" id="KAH0573111.1"/>
    </source>
</evidence>
<dbReference type="RefSeq" id="XP_067763879.1">
    <property type="nucleotide sequence ID" value="XM_067909058.1"/>
</dbReference>